<feature type="transmembrane region" description="Helical" evidence="1">
    <location>
        <begin position="72"/>
        <end position="92"/>
    </location>
</feature>
<evidence type="ECO:0000313" key="2">
    <source>
        <dbReference type="EMBL" id="KAI5354796.1"/>
    </source>
</evidence>
<sequence>MATTPEREQQQMEALENKIKERKILLKEHDSRLSYLQSKGFELGNFYLVFQGVILTAIASGDSVFRCLDRSLLISVSALATLPNLFALYLIGEEYIKIITQRDDISIRCDTDNNELAILKTGNPQKVTVGKRVDSLRRHVRIFCFVICMACFLGVFVVVVLVCMKTLRKPGTKCKHKQS</sequence>
<dbReference type="AlphaFoldDB" id="A0AAD5F658"/>
<keyword evidence="1" id="KW-0472">Membrane</keyword>
<comment type="caution">
    <text evidence="2">The sequence shown here is derived from an EMBL/GenBank/DDBJ whole genome shotgun (WGS) entry which is preliminary data.</text>
</comment>
<protein>
    <submittedName>
        <fullName evidence="2">Uncharacterized protein</fullName>
    </submittedName>
</protein>
<feature type="transmembrane region" description="Helical" evidence="1">
    <location>
        <begin position="46"/>
        <end position="65"/>
    </location>
</feature>
<reference evidence="2 3" key="1">
    <citation type="journal article" date="2022" name="G3 (Bethesda)">
        <title>Whole-genome sequence and methylome profiling of the almond [Prunus dulcis (Mill.) D.A. Webb] cultivar 'Nonpareil'.</title>
        <authorList>
            <person name="D'Amico-Willman K.M."/>
            <person name="Ouma W.Z."/>
            <person name="Meulia T."/>
            <person name="Sideli G.M."/>
            <person name="Gradziel T.M."/>
            <person name="Fresnedo-Ramirez J."/>
        </authorList>
    </citation>
    <scope>NUCLEOTIDE SEQUENCE [LARGE SCALE GENOMIC DNA]</scope>
    <source>
        <strain evidence="2">Clone GOH B32 T37-40</strain>
    </source>
</reference>
<keyword evidence="3" id="KW-1185">Reference proteome</keyword>
<evidence type="ECO:0000313" key="3">
    <source>
        <dbReference type="Proteomes" id="UP001054821"/>
    </source>
</evidence>
<evidence type="ECO:0000256" key="1">
    <source>
        <dbReference type="SAM" id="Phobius"/>
    </source>
</evidence>
<keyword evidence="1" id="KW-0812">Transmembrane</keyword>
<dbReference type="PANTHER" id="PTHR33287:SF2">
    <property type="entry name" value="TRANSMEMBRANE PROTEIN"/>
    <property type="match status" value="1"/>
</dbReference>
<gene>
    <name evidence="2" type="ORF">L3X38_007691</name>
</gene>
<dbReference type="EMBL" id="JAJFAZ020000001">
    <property type="protein sequence ID" value="KAI5354796.1"/>
    <property type="molecule type" value="Genomic_DNA"/>
</dbReference>
<organism evidence="2 3">
    <name type="scientific">Prunus dulcis</name>
    <name type="common">Almond</name>
    <name type="synonym">Amygdalus dulcis</name>
    <dbReference type="NCBI Taxonomy" id="3755"/>
    <lineage>
        <taxon>Eukaryota</taxon>
        <taxon>Viridiplantae</taxon>
        <taxon>Streptophyta</taxon>
        <taxon>Embryophyta</taxon>
        <taxon>Tracheophyta</taxon>
        <taxon>Spermatophyta</taxon>
        <taxon>Magnoliopsida</taxon>
        <taxon>eudicotyledons</taxon>
        <taxon>Gunneridae</taxon>
        <taxon>Pentapetalae</taxon>
        <taxon>rosids</taxon>
        <taxon>fabids</taxon>
        <taxon>Rosales</taxon>
        <taxon>Rosaceae</taxon>
        <taxon>Amygdaloideae</taxon>
        <taxon>Amygdaleae</taxon>
        <taxon>Prunus</taxon>
    </lineage>
</organism>
<proteinExistence type="predicted"/>
<keyword evidence="1" id="KW-1133">Transmembrane helix</keyword>
<dbReference type="Proteomes" id="UP001054821">
    <property type="component" value="Chromosome 1"/>
</dbReference>
<accession>A0AAD5F658</accession>
<feature type="transmembrane region" description="Helical" evidence="1">
    <location>
        <begin position="140"/>
        <end position="163"/>
    </location>
</feature>
<name>A0AAD5F658_PRUDU</name>
<dbReference type="PANTHER" id="PTHR33287">
    <property type="entry name" value="OS03G0453550 PROTEIN"/>
    <property type="match status" value="1"/>
</dbReference>